<comment type="caution">
    <text evidence="1">The sequence shown here is derived from an EMBL/GenBank/DDBJ whole genome shotgun (WGS) entry which is preliminary data.</text>
</comment>
<sequence length="110" mass="11897">MLIPLEPFINRQQISSHVPFQTLWVQSNSIQNGLILPAAAELDELSAAVPVPLEATVLVDVPPEVIPLAVELRPPSPVPVADAVELPRLPLDELDDELDVSVVQLAVKKT</sequence>
<evidence type="ECO:0000313" key="1">
    <source>
        <dbReference type="EMBL" id="KAL1873958.1"/>
    </source>
</evidence>
<dbReference type="Proteomes" id="UP001583177">
    <property type="component" value="Unassembled WGS sequence"/>
</dbReference>
<name>A0ABR3XEA3_9PEZI</name>
<gene>
    <name evidence="1" type="ORF">Daus18300_003832</name>
</gene>
<reference evidence="1 2" key="1">
    <citation type="journal article" date="2024" name="IMA Fungus">
        <title>IMA Genome - F19 : A genome assembly and annotation guide to empower mycologists, including annotated draft genome sequences of Ceratocystis pirilliformis, Diaporthe australafricana, Fusarium ophioides, Paecilomyces lecythidis, and Sporothrix stenoceras.</title>
        <authorList>
            <person name="Aylward J."/>
            <person name="Wilson A.M."/>
            <person name="Visagie C.M."/>
            <person name="Spraker J."/>
            <person name="Barnes I."/>
            <person name="Buitendag C."/>
            <person name="Ceriani C."/>
            <person name="Del Mar Angel L."/>
            <person name="du Plessis D."/>
            <person name="Fuchs T."/>
            <person name="Gasser K."/>
            <person name="Kramer D."/>
            <person name="Li W."/>
            <person name="Munsamy K."/>
            <person name="Piso A."/>
            <person name="Price J.L."/>
            <person name="Sonnekus B."/>
            <person name="Thomas C."/>
            <person name="van der Nest A."/>
            <person name="van Dijk A."/>
            <person name="van Heerden A."/>
            <person name="van Vuuren N."/>
            <person name="Yilmaz N."/>
            <person name="Duong T.A."/>
            <person name="van der Merwe N.A."/>
            <person name="Wingfield M.J."/>
            <person name="Wingfield B.D."/>
        </authorList>
    </citation>
    <scope>NUCLEOTIDE SEQUENCE [LARGE SCALE GENOMIC DNA]</scope>
    <source>
        <strain evidence="1 2">CMW 18300</strain>
    </source>
</reference>
<proteinExistence type="predicted"/>
<keyword evidence="2" id="KW-1185">Reference proteome</keyword>
<evidence type="ECO:0000313" key="2">
    <source>
        <dbReference type="Proteomes" id="UP001583177"/>
    </source>
</evidence>
<protein>
    <submittedName>
        <fullName evidence="1">Uncharacterized protein</fullName>
    </submittedName>
</protein>
<accession>A0ABR3XEA3</accession>
<dbReference type="EMBL" id="JAWRVE010000024">
    <property type="protein sequence ID" value="KAL1873958.1"/>
    <property type="molecule type" value="Genomic_DNA"/>
</dbReference>
<organism evidence="1 2">
    <name type="scientific">Diaporthe australafricana</name>
    <dbReference type="NCBI Taxonomy" id="127596"/>
    <lineage>
        <taxon>Eukaryota</taxon>
        <taxon>Fungi</taxon>
        <taxon>Dikarya</taxon>
        <taxon>Ascomycota</taxon>
        <taxon>Pezizomycotina</taxon>
        <taxon>Sordariomycetes</taxon>
        <taxon>Sordariomycetidae</taxon>
        <taxon>Diaporthales</taxon>
        <taxon>Diaporthaceae</taxon>
        <taxon>Diaporthe</taxon>
    </lineage>
</organism>